<accession>A0A0A9R271</accession>
<protein>
    <submittedName>
        <fullName evidence="1">MUS81</fullName>
    </submittedName>
</protein>
<dbReference type="EMBL" id="GBRH01238149">
    <property type="protein sequence ID" value="JAD59746.1"/>
    <property type="molecule type" value="Transcribed_RNA"/>
</dbReference>
<proteinExistence type="predicted"/>
<reference evidence="1" key="2">
    <citation type="journal article" date="2015" name="Data Brief">
        <title>Shoot transcriptome of the giant reed, Arundo donax.</title>
        <authorList>
            <person name="Barrero R.A."/>
            <person name="Guerrero F.D."/>
            <person name="Moolhuijzen P."/>
            <person name="Goolsby J.A."/>
            <person name="Tidwell J."/>
            <person name="Bellgard S.E."/>
            <person name="Bellgard M.I."/>
        </authorList>
    </citation>
    <scope>NUCLEOTIDE SEQUENCE</scope>
    <source>
        <tissue evidence="1">Shoot tissue taken approximately 20 cm above the soil surface</tissue>
    </source>
</reference>
<evidence type="ECO:0000313" key="1">
    <source>
        <dbReference type="EMBL" id="JAD59746.1"/>
    </source>
</evidence>
<dbReference type="AlphaFoldDB" id="A0A0A9R271"/>
<name>A0A0A9R271_ARUDO</name>
<reference evidence="1" key="1">
    <citation type="submission" date="2014-09" db="EMBL/GenBank/DDBJ databases">
        <authorList>
            <person name="Magalhaes I.L.F."/>
            <person name="Oliveira U."/>
            <person name="Santos F.R."/>
            <person name="Vidigal T.H.D.A."/>
            <person name="Brescovit A.D."/>
            <person name="Santos A.J."/>
        </authorList>
    </citation>
    <scope>NUCLEOTIDE SEQUENCE</scope>
    <source>
        <tissue evidence="1">Shoot tissue taken approximately 20 cm above the soil surface</tissue>
    </source>
</reference>
<organism evidence="1">
    <name type="scientific">Arundo donax</name>
    <name type="common">Giant reed</name>
    <name type="synonym">Donax arundinaceus</name>
    <dbReference type="NCBI Taxonomy" id="35708"/>
    <lineage>
        <taxon>Eukaryota</taxon>
        <taxon>Viridiplantae</taxon>
        <taxon>Streptophyta</taxon>
        <taxon>Embryophyta</taxon>
        <taxon>Tracheophyta</taxon>
        <taxon>Spermatophyta</taxon>
        <taxon>Magnoliopsida</taxon>
        <taxon>Liliopsida</taxon>
        <taxon>Poales</taxon>
        <taxon>Poaceae</taxon>
        <taxon>PACMAD clade</taxon>
        <taxon>Arundinoideae</taxon>
        <taxon>Arundineae</taxon>
        <taxon>Arundo</taxon>
    </lineage>
</organism>
<sequence>MQLQPVYQSLGELCFPLYLSGPIAPSDKPLASAASISSCFIINGFPLIISLWSVINIA</sequence>